<evidence type="ECO:0000313" key="1">
    <source>
        <dbReference type="EMBL" id="JAA85295.1"/>
    </source>
</evidence>
<dbReference type="EMBL" id="GAIX01007265">
    <property type="protein sequence ID" value="JAA85295.1"/>
    <property type="molecule type" value="Transcribed_RNA"/>
</dbReference>
<feature type="non-terminal residue" evidence="1">
    <location>
        <position position="92"/>
    </location>
</feature>
<name>S4PE24_9NEOP</name>
<protein>
    <submittedName>
        <fullName evidence="1">Uncharacterized protein</fullName>
    </submittedName>
</protein>
<organism evidence="1">
    <name type="scientific">Pararge aegeria</name>
    <name type="common">speckled wood butterfly</name>
    <dbReference type="NCBI Taxonomy" id="116150"/>
    <lineage>
        <taxon>Eukaryota</taxon>
        <taxon>Metazoa</taxon>
        <taxon>Ecdysozoa</taxon>
        <taxon>Arthropoda</taxon>
        <taxon>Hexapoda</taxon>
        <taxon>Insecta</taxon>
        <taxon>Pterygota</taxon>
        <taxon>Neoptera</taxon>
        <taxon>Endopterygota</taxon>
        <taxon>Lepidoptera</taxon>
        <taxon>Glossata</taxon>
        <taxon>Ditrysia</taxon>
        <taxon>Papilionoidea</taxon>
        <taxon>Nymphalidae</taxon>
        <taxon>Satyrinae</taxon>
        <taxon>Satyrini</taxon>
        <taxon>Parargina</taxon>
        <taxon>Pararge</taxon>
    </lineage>
</organism>
<accession>S4PE24</accession>
<reference evidence="1" key="1">
    <citation type="journal article" date="2013" name="BMC Genomics">
        <title>Unscrambling butterfly oogenesis.</title>
        <authorList>
            <person name="Carter J.M."/>
            <person name="Baker S.C."/>
            <person name="Pink R."/>
            <person name="Carter D.R."/>
            <person name="Collins A."/>
            <person name="Tomlin J."/>
            <person name="Gibbs M."/>
            <person name="Breuker C.J."/>
        </authorList>
    </citation>
    <scope>NUCLEOTIDE SEQUENCE</scope>
    <source>
        <tissue evidence="1">Ovary</tissue>
    </source>
</reference>
<proteinExistence type="predicted"/>
<reference evidence="1" key="2">
    <citation type="submission" date="2013-05" db="EMBL/GenBank/DDBJ databases">
        <authorList>
            <person name="Carter J.-M."/>
            <person name="Baker S.C."/>
            <person name="Pink R."/>
            <person name="Carter D.R.F."/>
            <person name="Collins A."/>
            <person name="Tomlin J."/>
            <person name="Gibbs M."/>
            <person name="Breuker C.J."/>
        </authorList>
    </citation>
    <scope>NUCLEOTIDE SEQUENCE</scope>
    <source>
        <tissue evidence="1">Ovary</tissue>
    </source>
</reference>
<sequence>MEPVNEEDIYLAASLLLYFVCVNSKDLDIKKAMCNELSTADQEIIMKFSKCLMNCSHISSTDVLTAIAEACGQDAAAANTVLTTVAETPPAL</sequence>
<dbReference type="AlphaFoldDB" id="S4PE24"/>